<protein>
    <recommendedName>
        <fullName evidence="5">Type II restriction enzyme</fullName>
    </recommendedName>
</protein>
<dbReference type="GO" id="GO:0009036">
    <property type="term" value="F:type II site-specific deoxyribonuclease activity"/>
    <property type="evidence" value="ECO:0007669"/>
    <property type="project" value="InterPro"/>
</dbReference>
<evidence type="ECO:0000259" key="2">
    <source>
        <dbReference type="Pfam" id="PF17728"/>
    </source>
</evidence>
<sequence>MNEQTAIDIGGDPYKQRINEASALLGLLNFDKERCNERSSLTLLALLGLSPEDPWSAAQQPMLKTYDIMAWLRATYDKDYAPNSRETIRRFTLHQFIEAGMVVQNPDAPTRAVNSPKNCYQIEPGAFALICTYGEPGFDERLQAYLAKLPGLQFIYAKERAMNRIAVTLPSGAEVDLSPGGQNPLIKKIITRFCPLYTPGGQVLYLGDTGSKWSVFERDALEALGVTVDSHGKMPDLVVYMPDRNWLILMEAVTSHGPIDAKRHGELKRLFQGSTAGPVFITCFEEREHLREYLKDIAWETDVWCAENETHLIHFNGERFLGPYPEPTDRPAI</sequence>
<dbReference type="Pfam" id="PF06616">
    <property type="entry name" value="BsuBI_PstI_RE"/>
    <property type="match status" value="1"/>
</dbReference>
<dbReference type="GO" id="GO:0000287">
    <property type="term" value="F:magnesium ion binding"/>
    <property type="evidence" value="ECO:0007669"/>
    <property type="project" value="InterPro"/>
</dbReference>
<dbReference type="InterPro" id="IPR041962">
    <property type="entry name" value="BsuBI/PstI_N_sf"/>
</dbReference>
<dbReference type="Pfam" id="PF17728">
    <property type="entry name" value="BsuBI_PstI_RE_N"/>
    <property type="match status" value="1"/>
</dbReference>
<dbReference type="GO" id="GO:0003677">
    <property type="term" value="F:DNA binding"/>
    <property type="evidence" value="ECO:0007669"/>
    <property type="project" value="InterPro"/>
</dbReference>
<dbReference type="InterPro" id="IPR041454">
    <property type="entry name" value="BsuBI/PstI_N"/>
</dbReference>
<evidence type="ECO:0008006" key="5">
    <source>
        <dbReference type="Google" id="ProtNLM"/>
    </source>
</evidence>
<proteinExistence type="predicted"/>
<dbReference type="EMBL" id="JADOUF010000001">
    <property type="protein sequence ID" value="MBG6138367.1"/>
    <property type="molecule type" value="Genomic_DNA"/>
</dbReference>
<name>A0A8J7GK89_9ACTN</name>
<accession>A0A8J7GK89</accession>
<evidence type="ECO:0000313" key="3">
    <source>
        <dbReference type="EMBL" id="MBG6138367.1"/>
    </source>
</evidence>
<feature type="domain" description="BsuBI/PstI restriction endonuclease" evidence="1">
    <location>
        <begin position="165"/>
        <end position="318"/>
    </location>
</feature>
<keyword evidence="4" id="KW-1185">Reference proteome</keyword>
<dbReference type="Gene3D" id="1.10.10.1820">
    <property type="entry name" value="BsuBI/PstI restriction endonuclease-like"/>
    <property type="match status" value="1"/>
</dbReference>
<reference evidence="3" key="1">
    <citation type="submission" date="2020-11" db="EMBL/GenBank/DDBJ databases">
        <title>Sequencing the genomes of 1000 actinobacteria strains.</title>
        <authorList>
            <person name="Klenk H.-P."/>
        </authorList>
    </citation>
    <scope>NUCLEOTIDE SEQUENCE</scope>
    <source>
        <strain evidence="3">DSM 45356</strain>
    </source>
</reference>
<dbReference type="RefSeq" id="WP_197005139.1">
    <property type="nucleotide sequence ID" value="NZ_BONS01000017.1"/>
</dbReference>
<dbReference type="InterPro" id="IPR041963">
    <property type="entry name" value="BsuBI/PstI_C_sf"/>
</dbReference>
<dbReference type="GO" id="GO:0009307">
    <property type="term" value="P:DNA restriction-modification system"/>
    <property type="evidence" value="ECO:0007669"/>
    <property type="project" value="InterPro"/>
</dbReference>
<organism evidence="3 4">
    <name type="scientific">Longispora fulva</name>
    <dbReference type="NCBI Taxonomy" id="619741"/>
    <lineage>
        <taxon>Bacteria</taxon>
        <taxon>Bacillati</taxon>
        <taxon>Actinomycetota</taxon>
        <taxon>Actinomycetes</taxon>
        <taxon>Micromonosporales</taxon>
        <taxon>Micromonosporaceae</taxon>
        <taxon>Longispora</taxon>
    </lineage>
</organism>
<gene>
    <name evidence="3" type="ORF">IW245_004561</name>
</gene>
<dbReference type="Proteomes" id="UP000622552">
    <property type="component" value="Unassembled WGS sequence"/>
</dbReference>
<evidence type="ECO:0000259" key="1">
    <source>
        <dbReference type="Pfam" id="PF06616"/>
    </source>
</evidence>
<feature type="domain" description="BsuBI/PstI restriction endonuclease HTH" evidence="2">
    <location>
        <begin position="16"/>
        <end position="150"/>
    </location>
</feature>
<evidence type="ECO:0000313" key="4">
    <source>
        <dbReference type="Proteomes" id="UP000622552"/>
    </source>
</evidence>
<dbReference type="Gene3D" id="3.40.1350.80">
    <property type="match status" value="1"/>
</dbReference>
<comment type="caution">
    <text evidence="3">The sequence shown here is derived from an EMBL/GenBank/DDBJ whole genome shotgun (WGS) entry which is preliminary data.</text>
</comment>
<dbReference type="InterPro" id="IPR009528">
    <property type="entry name" value="Restrct_endonuc_II_BsuBI_C"/>
</dbReference>
<dbReference type="AlphaFoldDB" id="A0A8J7GK89"/>